<feature type="transmembrane region" description="Helical" evidence="5">
    <location>
        <begin position="81"/>
        <end position="98"/>
    </location>
</feature>
<dbReference type="RefSeq" id="WP_379880713.1">
    <property type="nucleotide sequence ID" value="NZ_JBHPON010000001.1"/>
</dbReference>
<name>A0ABW1KTN0_9PROT</name>
<dbReference type="Pfam" id="PF04191">
    <property type="entry name" value="PEMT"/>
    <property type="match status" value="1"/>
</dbReference>
<dbReference type="EMBL" id="JBHPON010000001">
    <property type="protein sequence ID" value="MFC6033996.1"/>
    <property type="molecule type" value="Genomic_DNA"/>
</dbReference>
<protein>
    <submittedName>
        <fullName evidence="6">Methyltransferase family protein</fullName>
        <ecNumber evidence="6">2.1.1.100</ecNumber>
        <ecNumber evidence="6">2.1.1.334</ecNumber>
    </submittedName>
</protein>
<sequence length="195" mass="21397">MSQEMLAWRVALIVILLMGWMIAFGIALRLRGVNPNAVAERNTNWMQRCLIAGAGVLDLYFVFRAPFPVLDDLVATRESPAPWAALGLLIFSAVIILASQAGMGRSWRVGVPGAENHVDALVVGGLNRFSRNPVYLGVMLFLIGGLLAAPGPLTAVAVIVSFVGLTIIIRQEEHYLHGRFGAQYDAYARRVRRWI</sequence>
<keyword evidence="2 5" id="KW-0812">Transmembrane</keyword>
<dbReference type="InterPro" id="IPR007318">
    <property type="entry name" value="Phopholipid_MeTrfase"/>
</dbReference>
<dbReference type="GO" id="GO:0032259">
    <property type="term" value="P:methylation"/>
    <property type="evidence" value="ECO:0007669"/>
    <property type="project" value="UniProtKB-KW"/>
</dbReference>
<accession>A0ABW1KTN0</accession>
<keyword evidence="6" id="KW-0489">Methyltransferase</keyword>
<keyword evidence="7" id="KW-1185">Reference proteome</keyword>
<evidence type="ECO:0000256" key="2">
    <source>
        <dbReference type="ARBA" id="ARBA00022692"/>
    </source>
</evidence>
<evidence type="ECO:0000256" key="1">
    <source>
        <dbReference type="ARBA" id="ARBA00004127"/>
    </source>
</evidence>
<evidence type="ECO:0000256" key="4">
    <source>
        <dbReference type="ARBA" id="ARBA00023136"/>
    </source>
</evidence>
<proteinExistence type="predicted"/>
<dbReference type="Proteomes" id="UP001596116">
    <property type="component" value="Unassembled WGS sequence"/>
</dbReference>
<evidence type="ECO:0000256" key="5">
    <source>
        <dbReference type="SAM" id="Phobius"/>
    </source>
</evidence>
<dbReference type="EC" id="2.1.1.334" evidence="6"/>
<comment type="caution">
    <text evidence="6">The sequence shown here is derived from an EMBL/GenBank/DDBJ whole genome shotgun (WGS) entry which is preliminary data.</text>
</comment>
<dbReference type="EC" id="2.1.1.100" evidence="6"/>
<feature type="transmembrane region" description="Helical" evidence="5">
    <location>
        <begin position="49"/>
        <end position="69"/>
    </location>
</feature>
<keyword evidence="3 5" id="KW-1133">Transmembrane helix</keyword>
<gene>
    <name evidence="6" type="ORF">ACFMB1_00495</name>
</gene>
<dbReference type="GO" id="GO:0004671">
    <property type="term" value="F:protein C-terminal S-isoprenylcysteine carboxyl O-methyltransferase activity"/>
    <property type="evidence" value="ECO:0007669"/>
    <property type="project" value="UniProtKB-EC"/>
</dbReference>
<reference evidence="6 7" key="1">
    <citation type="submission" date="2024-09" db="EMBL/GenBank/DDBJ databases">
        <authorList>
            <person name="Zhang Z.-H."/>
        </authorList>
    </citation>
    <scope>NUCLEOTIDE SEQUENCE [LARGE SCALE GENOMIC DNA]</scope>
    <source>
        <strain evidence="6 7">HHTR114</strain>
    </source>
</reference>
<evidence type="ECO:0000256" key="3">
    <source>
        <dbReference type="ARBA" id="ARBA00022989"/>
    </source>
</evidence>
<evidence type="ECO:0000313" key="6">
    <source>
        <dbReference type="EMBL" id="MFC6033996.1"/>
    </source>
</evidence>
<evidence type="ECO:0000313" key="7">
    <source>
        <dbReference type="Proteomes" id="UP001596116"/>
    </source>
</evidence>
<feature type="transmembrane region" description="Helical" evidence="5">
    <location>
        <begin position="136"/>
        <end position="169"/>
    </location>
</feature>
<dbReference type="Gene3D" id="1.20.120.1630">
    <property type="match status" value="1"/>
</dbReference>
<keyword evidence="6" id="KW-0808">Transferase</keyword>
<feature type="transmembrane region" description="Helical" evidence="5">
    <location>
        <begin position="6"/>
        <end position="28"/>
    </location>
</feature>
<keyword evidence="4 5" id="KW-0472">Membrane</keyword>
<comment type="subcellular location">
    <subcellularLocation>
        <location evidence="1">Endomembrane system</location>
        <topology evidence="1">Multi-pass membrane protein</topology>
    </subcellularLocation>
</comment>
<organism evidence="6 7">
    <name type="scientific">Hyphococcus aureus</name>
    <dbReference type="NCBI Taxonomy" id="2666033"/>
    <lineage>
        <taxon>Bacteria</taxon>
        <taxon>Pseudomonadati</taxon>
        <taxon>Pseudomonadota</taxon>
        <taxon>Alphaproteobacteria</taxon>
        <taxon>Parvularculales</taxon>
        <taxon>Parvularculaceae</taxon>
        <taxon>Hyphococcus</taxon>
    </lineage>
</organism>